<name>A0A517L9X0_9PEZI</name>
<evidence type="ECO:0000256" key="3">
    <source>
        <dbReference type="ARBA" id="ARBA00022729"/>
    </source>
</evidence>
<comment type="subcellular location">
    <subcellularLocation>
        <location evidence="1 5">Cell membrane</location>
        <topology evidence="1 5">Lipid-anchor</topology>
        <topology evidence="1 5">GPI-anchor</topology>
    </subcellularLocation>
</comment>
<dbReference type="AlphaFoldDB" id="A0A517L9X0"/>
<dbReference type="Gene3D" id="3.20.20.80">
    <property type="entry name" value="Glycosidases"/>
    <property type="match status" value="1"/>
</dbReference>
<dbReference type="PANTHER" id="PTHR31468:SF8">
    <property type="entry name" value="1,3-BETA-GLUCANOSYLTRANSFERASE GAS2"/>
    <property type="match status" value="1"/>
</dbReference>
<evidence type="ECO:0000313" key="6">
    <source>
        <dbReference type="EMBL" id="QDS72429.1"/>
    </source>
</evidence>
<keyword evidence="5" id="KW-0472">Membrane</keyword>
<accession>A0A517L9X0</accession>
<dbReference type="InterPro" id="IPR004886">
    <property type="entry name" value="Glucanosyltransferase"/>
</dbReference>
<keyword evidence="4" id="KW-0325">Glycoprotein</keyword>
<keyword evidence="5" id="KW-0449">Lipoprotein</keyword>
<evidence type="ECO:0000256" key="4">
    <source>
        <dbReference type="ARBA" id="ARBA00023180"/>
    </source>
</evidence>
<organism evidence="6 7">
    <name type="scientific">Venturia effusa</name>
    <dbReference type="NCBI Taxonomy" id="50376"/>
    <lineage>
        <taxon>Eukaryota</taxon>
        <taxon>Fungi</taxon>
        <taxon>Dikarya</taxon>
        <taxon>Ascomycota</taxon>
        <taxon>Pezizomycotina</taxon>
        <taxon>Dothideomycetes</taxon>
        <taxon>Pleosporomycetidae</taxon>
        <taxon>Venturiales</taxon>
        <taxon>Venturiaceae</taxon>
        <taxon>Venturia</taxon>
    </lineage>
</organism>
<reference evidence="6 7" key="1">
    <citation type="submission" date="2019-07" db="EMBL/GenBank/DDBJ databases">
        <title>Finished genome of Venturia effusa.</title>
        <authorList>
            <person name="Young C.A."/>
            <person name="Cox M.P."/>
            <person name="Ganley A.R.D."/>
            <person name="David W.J."/>
        </authorList>
    </citation>
    <scope>NUCLEOTIDE SEQUENCE [LARGE SCALE GENOMIC DNA]</scope>
    <source>
        <strain evidence="7">albino</strain>
    </source>
</reference>
<comment type="similarity">
    <text evidence="2 5">Belongs to the glycosyl hydrolase 72 family.</text>
</comment>
<dbReference type="SUPFAM" id="SSF51445">
    <property type="entry name" value="(Trans)glycosidases"/>
    <property type="match status" value="1"/>
</dbReference>
<dbReference type="Proteomes" id="UP000316270">
    <property type="component" value="Chromosome 7"/>
</dbReference>
<dbReference type="EMBL" id="CP042191">
    <property type="protein sequence ID" value="QDS72429.1"/>
    <property type="molecule type" value="Genomic_DNA"/>
</dbReference>
<protein>
    <recommendedName>
        <fullName evidence="5">1,3-beta-glucanosyltransferase</fullName>
        <ecNumber evidence="5">2.4.1.-</ecNumber>
    </recommendedName>
</protein>
<dbReference type="GO" id="GO:0042124">
    <property type="term" value="F:1,3-beta-glucanosyltransferase activity"/>
    <property type="evidence" value="ECO:0007669"/>
    <property type="project" value="TreeGrafter"/>
</dbReference>
<gene>
    <name evidence="6" type="ORF">FKW77_009193</name>
</gene>
<keyword evidence="5" id="KW-0808">Transferase</keyword>
<evidence type="ECO:0000313" key="7">
    <source>
        <dbReference type="Proteomes" id="UP000316270"/>
    </source>
</evidence>
<keyword evidence="3 5" id="KW-0732">Signal</keyword>
<dbReference type="GO" id="GO:0005886">
    <property type="term" value="C:plasma membrane"/>
    <property type="evidence" value="ECO:0007669"/>
    <property type="project" value="UniProtKB-SubCell"/>
</dbReference>
<sequence>MRFSTLCGLLAAVALSVQAIPTIHTKGSKFFDSNGNQFYIKGLLSPPIFILIHASPTWCVAYQLTPDDPLIDATQCRLDAALMKTLGANSIRVYHVDPNGAHDDCMSAFADAGIYLWLDLDTFNTQIEQPSPHWNQTQLSAFEKVMDAFHNYDNTAGFLVGNEVITTANGSVAAPYVKAAARDIKAYREAKSYRDIPVGYSAADIASLRPMLQNYLACGSNASEAVDYYCLNAYEWCGASSYTQSGYNTITEQIHDYNVPIFFSETGCNTNPPRTWDDQAAIFGPDMAPYWSGSIIYEWIEEQNNYGIVNYGPKVDPSLAPDGFPRSGTPTPVVPDFTNLANQWKTLTPSGVKEADYSPTLTPPACPAQTPGVWEVDGNVALPSLGQTYGAAVVGVSATATGTGASASASATKAGGASPAREIKGMGLGLAGVLVGFFWWM</sequence>
<dbReference type="InterPro" id="IPR017853">
    <property type="entry name" value="GH"/>
</dbReference>
<evidence type="ECO:0000256" key="2">
    <source>
        <dbReference type="ARBA" id="ARBA00007528"/>
    </source>
</evidence>
<feature type="signal peptide" evidence="5">
    <location>
        <begin position="1"/>
        <end position="19"/>
    </location>
</feature>
<dbReference type="PANTHER" id="PTHR31468">
    <property type="entry name" value="1,3-BETA-GLUCANOSYLTRANSFERASE GAS1"/>
    <property type="match status" value="1"/>
</dbReference>
<dbReference type="EC" id="2.4.1.-" evidence="5"/>
<dbReference type="GO" id="GO:0071970">
    <property type="term" value="P:fungal-type cell wall (1-&gt;3)-beta-D-glucan biosynthetic process"/>
    <property type="evidence" value="ECO:0007669"/>
    <property type="project" value="TreeGrafter"/>
</dbReference>
<dbReference type="GO" id="GO:0031505">
    <property type="term" value="P:fungal-type cell wall organization"/>
    <property type="evidence" value="ECO:0007669"/>
    <property type="project" value="TreeGrafter"/>
</dbReference>
<evidence type="ECO:0000256" key="1">
    <source>
        <dbReference type="ARBA" id="ARBA00004609"/>
    </source>
</evidence>
<keyword evidence="7" id="KW-1185">Reference proteome</keyword>
<feature type="chain" id="PRO_5022252894" description="1,3-beta-glucanosyltransferase" evidence="5">
    <location>
        <begin position="20"/>
        <end position="441"/>
    </location>
</feature>
<dbReference type="OrthoDB" id="421038at2759"/>
<comment type="function">
    <text evidence="5">Splits internally a 1,3-beta-glucan molecule and transfers the newly generated reducing end (the donor) to the non-reducing end of another 1,3-beta-glucan molecule (the acceptor) forming a 1,3-beta linkage, resulting in the elongation of 1,3-beta-glucan chains in the cell wall.</text>
</comment>
<dbReference type="Pfam" id="PF03198">
    <property type="entry name" value="Glyco_hydro_72"/>
    <property type="match status" value="1"/>
</dbReference>
<keyword evidence="5" id="KW-0336">GPI-anchor</keyword>
<dbReference type="GO" id="GO:0098552">
    <property type="term" value="C:side of membrane"/>
    <property type="evidence" value="ECO:0007669"/>
    <property type="project" value="UniProtKB-KW"/>
</dbReference>
<evidence type="ECO:0000256" key="5">
    <source>
        <dbReference type="RuleBase" id="RU361209"/>
    </source>
</evidence>
<proteinExistence type="inferred from homology"/>